<feature type="transmembrane region" description="Helical" evidence="2">
    <location>
        <begin position="40"/>
        <end position="57"/>
    </location>
</feature>
<feature type="compositionally biased region" description="Basic residues" evidence="1">
    <location>
        <begin position="122"/>
        <end position="131"/>
    </location>
</feature>
<reference evidence="3 4" key="1">
    <citation type="submission" date="2013-08" db="EMBL/GenBank/DDBJ databases">
        <authorList>
            <person name="Durkin A.S."/>
            <person name="Haft D.R."/>
            <person name="McCorrison J."/>
            <person name="Torralba M."/>
            <person name="Gillis M."/>
            <person name="Haft D.H."/>
            <person name="Methe B."/>
            <person name="Sutton G."/>
            <person name="Nelson K.E."/>
        </authorList>
    </citation>
    <scope>NUCLEOTIDE SEQUENCE [LARGE SCALE GENOMIC DNA]</scope>
    <source>
        <strain evidence="3 4">F0195</strain>
    </source>
</reference>
<keyword evidence="2" id="KW-0472">Membrane</keyword>
<evidence type="ECO:0000256" key="2">
    <source>
        <dbReference type="SAM" id="Phobius"/>
    </source>
</evidence>
<dbReference type="eggNOG" id="ENOG5031UZF">
    <property type="taxonomic scope" value="Bacteria"/>
</dbReference>
<dbReference type="AlphaFoldDB" id="U2TSE4"/>
<sequence>MTDKTDTTDREVTSAKRSELIAEADLQTRAIMRMEVWKRIAYSLIAVGALLAYWNTYQGGPSWSLVVGIIVMVVSVLTGLMLYLVVERAKANVRAMMRSIGVDITAPVRRPGKAPTPDTSRQRRGGHGHDA</sequence>
<feature type="transmembrane region" description="Helical" evidence="2">
    <location>
        <begin position="63"/>
        <end position="86"/>
    </location>
</feature>
<dbReference type="STRING" id="1125712.HMPREF1316_2081"/>
<dbReference type="PATRIC" id="fig|1125712.3.peg.849"/>
<comment type="caution">
    <text evidence="3">The sequence shown here is derived from an EMBL/GenBank/DDBJ whole genome shotgun (WGS) entry which is preliminary data.</text>
</comment>
<proteinExistence type="predicted"/>
<dbReference type="Proteomes" id="UP000016638">
    <property type="component" value="Unassembled WGS sequence"/>
</dbReference>
<dbReference type="OrthoDB" id="3193251at2"/>
<evidence type="ECO:0000313" key="3">
    <source>
        <dbReference type="EMBL" id="ERL09018.1"/>
    </source>
</evidence>
<evidence type="ECO:0000256" key="1">
    <source>
        <dbReference type="SAM" id="MobiDB-lite"/>
    </source>
</evidence>
<keyword evidence="2" id="KW-1133">Transmembrane helix</keyword>
<keyword evidence="2" id="KW-0812">Transmembrane</keyword>
<keyword evidence="4" id="KW-1185">Reference proteome</keyword>
<protein>
    <submittedName>
        <fullName evidence="3">Uncharacterized protein</fullName>
    </submittedName>
</protein>
<gene>
    <name evidence="3" type="ORF">HMPREF1316_2081</name>
</gene>
<evidence type="ECO:0000313" key="4">
    <source>
        <dbReference type="Proteomes" id="UP000016638"/>
    </source>
</evidence>
<dbReference type="EMBL" id="AWEZ01000037">
    <property type="protein sequence ID" value="ERL09018.1"/>
    <property type="molecule type" value="Genomic_DNA"/>
</dbReference>
<accession>U2TSE4</accession>
<organism evidence="3 4">
    <name type="scientific">Olsenella profusa F0195</name>
    <dbReference type="NCBI Taxonomy" id="1125712"/>
    <lineage>
        <taxon>Bacteria</taxon>
        <taxon>Bacillati</taxon>
        <taxon>Actinomycetota</taxon>
        <taxon>Coriobacteriia</taxon>
        <taxon>Coriobacteriales</taxon>
        <taxon>Atopobiaceae</taxon>
        <taxon>Olsenella</taxon>
    </lineage>
</organism>
<dbReference type="RefSeq" id="WP_021725715.1">
    <property type="nucleotide sequence ID" value="NZ_AWEZ01000037.1"/>
</dbReference>
<feature type="region of interest" description="Disordered" evidence="1">
    <location>
        <begin position="107"/>
        <end position="131"/>
    </location>
</feature>
<name>U2TSE4_9ACTN</name>